<dbReference type="Proteomes" id="UP001056384">
    <property type="component" value="Chromosome 4"/>
</dbReference>
<evidence type="ECO:0000313" key="3">
    <source>
        <dbReference type="Proteomes" id="UP001056384"/>
    </source>
</evidence>
<dbReference type="EMBL" id="CP099421">
    <property type="protein sequence ID" value="USW52891.1"/>
    <property type="molecule type" value="Genomic_DNA"/>
</dbReference>
<dbReference type="OrthoDB" id="3650371at2759"/>
<organism evidence="2 3">
    <name type="scientific">Septoria linicola</name>
    <dbReference type="NCBI Taxonomy" id="215465"/>
    <lineage>
        <taxon>Eukaryota</taxon>
        <taxon>Fungi</taxon>
        <taxon>Dikarya</taxon>
        <taxon>Ascomycota</taxon>
        <taxon>Pezizomycotina</taxon>
        <taxon>Dothideomycetes</taxon>
        <taxon>Dothideomycetidae</taxon>
        <taxon>Mycosphaerellales</taxon>
        <taxon>Mycosphaerellaceae</taxon>
        <taxon>Septoria</taxon>
    </lineage>
</organism>
<evidence type="ECO:0000256" key="1">
    <source>
        <dbReference type="SAM" id="MobiDB-lite"/>
    </source>
</evidence>
<evidence type="ECO:0000313" key="2">
    <source>
        <dbReference type="EMBL" id="USW52891.1"/>
    </source>
</evidence>
<feature type="region of interest" description="Disordered" evidence="1">
    <location>
        <begin position="1"/>
        <end position="33"/>
    </location>
</feature>
<dbReference type="AlphaFoldDB" id="A0A9Q9EIK8"/>
<sequence>MDSADDHDGSPAINTANTTAHIDQTSTPTKKHKTGFLDLPAELRNRIYHLIIPTGCIIKLHF</sequence>
<proteinExistence type="predicted"/>
<protein>
    <submittedName>
        <fullName evidence="2">Uncharacterized protein</fullName>
    </submittedName>
</protein>
<accession>A0A9Q9EIK8</accession>
<keyword evidence="3" id="KW-1185">Reference proteome</keyword>
<gene>
    <name evidence="2" type="ORF">Slin15195_G062100</name>
</gene>
<reference evidence="2" key="1">
    <citation type="submission" date="2022-06" db="EMBL/GenBank/DDBJ databases">
        <title>Complete genome sequences of two strains of the flax pathogen Septoria linicola.</title>
        <authorList>
            <person name="Lapalu N."/>
            <person name="Simon A."/>
            <person name="Demenou B."/>
            <person name="Paumier D."/>
            <person name="Guillot M.-P."/>
            <person name="Gout L."/>
            <person name="Valade R."/>
        </authorList>
    </citation>
    <scope>NUCLEOTIDE SEQUENCE</scope>
    <source>
        <strain evidence="2">SE15195</strain>
    </source>
</reference>
<name>A0A9Q9EIK8_9PEZI</name>
<feature type="compositionally biased region" description="Polar residues" evidence="1">
    <location>
        <begin position="12"/>
        <end position="28"/>
    </location>
</feature>